<name>A0ABS0TF22_9FLAO</name>
<evidence type="ECO:0000256" key="1">
    <source>
        <dbReference type="ARBA" id="ARBA00008136"/>
    </source>
</evidence>
<evidence type="ECO:0000256" key="6">
    <source>
        <dbReference type="ARBA" id="ARBA00023125"/>
    </source>
</evidence>
<dbReference type="EMBL" id="JAEHNY010000004">
    <property type="protein sequence ID" value="MBI6119638.1"/>
    <property type="molecule type" value="Genomic_DNA"/>
</dbReference>
<evidence type="ECO:0000313" key="10">
    <source>
        <dbReference type="Proteomes" id="UP000635665"/>
    </source>
</evidence>
<organism evidence="9 10">
    <name type="scientific">Salegentibacter maritimus</name>
    <dbReference type="NCBI Taxonomy" id="2794347"/>
    <lineage>
        <taxon>Bacteria</taxon>
        <taxon>Pseudomonadati</taxon>
        <taxon>Bacteroidota</taxon>
        <taxon>Flavobacteriia</taxon>
        <taxon>Flavobacteriales</taxon>
        <taxon>Flavobacteriaceae</taxon>
        <taxon>Salegentibacter</taxon>
    </lineage>
</organism>
<dbReference type="Proteomes" id="UP000635665">
    <property type="component" value="Unassembled WGS sequence"/>
</dbReference>
<keyword evidence="2 8" id="KW-0645">Protease</keyword>
<keyword evidence="10" id="KW-1185">Reference proteome</keyword>
<keyword evidence="3" id="KW-0227">DNA damage</keyword>
<keyword evidence="4 8" id="KW-0378">Hydrolase</keyword>
<dbReference type="Gene3D" id="3.90.1680.10">
    <property type="entry name" value="SOS response associated peptidase-like"/>
    <property type="match status" value="1"/>
</dbReference>
<dbReference type="PANTHER" id="PTHR13604:SF0">
    <property type="entry name" value="ABASIC SITE PROCESSING PROTEIN HMCES"/>
    <property type="match status" value="1"/>
</dbReference>
<comment type="similarity">
    <text evidence="1 8">Belongs to the SOS response-associated peptidase family.</text>
</comment>
<gene>
    <name evidence="9" type="ORF">I6U50_06355</name>
</gene>
<evidence type="ECO:0000256" key="5">
    <source>
        <dbReference type="ARBA" id="ARBA00023124"/>
    </source>
</evidence>
<dbReference type="SUPFAM" id="SSF143081">
    <property type="entry name" value="BB1717-like"/>
    <property type="match status" value="1"/>
</dbReference>
<evidence type="ECO:0000256" key="8">
    <source>
        <dbReference type="RuleBase" id="RU364100"/>
    </source>
</evidence>
<proteinExistence type="inferred from homology"/>
<dbReference type="PANTHER" id="PTHR13604">
    <property type="entry name" value="DC12-RELATED"/>
    <property type="match status" value="1"/>
</dbReference>
<accession>A0ABS0TF22</accession>
<keyword evidence="7" id="KW-0456">Lyase</keyword>
<reference evidence="9 10" key="1">
    <citation type="submission" date="2020-12" db="EMBL/GenBank/DDBJ databases">
        <title>Salegentibacter orientalis sp. nov., isolated from costal sediment.</title>
        <authorList>
            <person name="Lian F.-B."/>
        </authorList>
    </citation>
    <scope>NUCLEOTIDE SEQUENCE [LARGE SCALE GENOMIC DNA]</scope>
    <source>
        <strain evidence="9 10">F60176</strain>
    </source>
</reference>
<dbReference type="InterPro" id="IPR036590">
    <property type="entry name" value="SRAP-like"/>
</dbReference>
<sequence length="242" mass="28159">MCYETSLTKKLAAIEKYTGAEMLYVETYEPYYHISGFTHPNLFCIPLEDPAHIYPMEWGLIAPWGEKDIISFRSKYNTLNAKGETLLKSNTYKEPARKRRCLILADGFFEPHYPNDNFKGSAVPKYCYLENRKLFTFAGIYNEFDSNYWSVSLVTTEANNFFEKIHNKKKRMPLVLDPTFEGEWLREDLSDKDILELVNHGFIKEDFKAHSVANIYKRDINSNTPEFLKPVEDGAGEQGKLF</sequence>
<keyword evidence="6" id="KW-0238">DNA-binding</keyword>
<dbReference type="RefSeq" id="WP_198638235.1">
    <property type="nucleotide sequence ID" value="NZ_JAEHNY010000004.1"/>
</dbReference>
<keyword evidence="5" id="KW-0190">Covalent protein-DNA linkage</keyword>
<protein>
    <recommendedName>
        <fullName evidence="8">Abasic site processing protein</fullName>
        <ecNumber evidence="8">3.4.-.-</ecNumber>
    </recommendedName>
</protein>
<comment type="caution">
    <text evidence="9">The sequence shown here is derived from an EMBL/GenBank/DDBJ whole genome shotgun (WGS) entry which is preliminary data.</text>
</comment>
<dbReference type="EC" id="3.4.-.-" evidence="8"/>
<dbReference type="Pfam" id="PF02586">
    <property type="entry name" value="SRAP"/>
    <property type="match status" value="1"/>
</dbReference>
<dbReference type="InterPro" id="IPR003738">
    <property type="entry name" value="SRAP"/>
</dbReference>
<evidence type="ECO:0000256" key="7">
    <source>
        <dbReference type="ARBA" id="ARBA00023239"/>
    </source>
</evidence>
<evidence type="ECO:0000256" key="2">
    <source>
        <dbReference type="ARBA" id="ARBA00022670"/>
    </source>
</evidence>
<evidence type="ECO:0000313" key="9">
    <source>
        <dbReference type="EMBL" id="MBI6119638.1"/>
    </source>
</evidence>
<evidence type="ECO:0000256" key="4">
    <source>
        <dbReference type="ARBA" id="ARBA00022801"/>
    </source>
</evidence>
<evidence type="ECO:0000256" key="3">
    <source>
        <dbReference type="ARBA" id="ARBA00022763"/>
    </source>
</evidence>